<dbReference type="Gene3D" id="3.40.50.2300">
    <property type="match status" value="2"/>
</dbReference>
<dbReference type="InterPro" id="IPR010982">
    <property type="entry name" value="Lambda_DNA-bd_dom_sf"/>
</dbReference>
<dbReference type="SUPFAM" id="SSF47413">
    <property type="entry name" value="lambda repressor-like DNA-binding domains"/>
    <property type="match status" value="1"/>
</dbReference>
<evidence type="ECO:0000259" key="5">
    <source>
        <dbReference type="PROSITE" id="PS50943"/>
    </source>
</evidence>
<dbReference type="PROSITE" id="PS00356">
    <property type="entry name" value="HTH_LACI_1"/>
    <property type="match status" value="1"/>
</dbReference>
<evidence type="ECO:0000313" key="7">
    <source>
        <dbReference type="Proteomes" id="UP001596524"/>
    </source>
</evidence>
<evidence type="ECO:0000256" key="3">
    <source>
        <dbReference type="ARBA" id="ARBA00023163"/>
    </source>
</evidence>
<proteinExistence type="predicted"/>
<dbReference type="PANTHER" id="PTHR30146">
    <property type="entry name" value="LACI-RELATED TRANSCRIPTIONAL REPRESSOR"/>
    <property type="match status" value="1"/>
</dbReference>
<protein>
    <submittedName>
        <fullName evidence="6">LacI family DNA-binding transcriptional regulator</fullName>
    </submittedName>
</protein>
<evidence type="ECO:0000313" key="6">
    <source>
        <dbReference type="EMBL" id="MFC7363360.1"/>
    </source>
</evidence>
<dbReference type="Pfam" id="PF00356">
    <property type="entry name" value="LacI"/>
    <property type="match status" value="1"/>
</dbReference>
<accession>A0ABW2NBU8</accession>
<dbReference type="InterPro" id="IPR046335">
    <property type="entry name" value="LacI/GalR-like_sensor"/>
</dbReference>
<evidence type="ECO:0000259" key="4">
    <source>
        <dbReference type="PROSITE" id="PS50932"/>
    </source>
</evidence>
<sequence length="336" mass="35661">MSTTIADVASRAGVSKTTVSRVLNNKGELHEATIRKVRQAIADLGYVPSAGAVGLARGSTQLIGMLVPSLTWPWIGAVLEGAVQVLEGEGFGMRLLTFDHGEEALRRLGVQVAAKSFDGLLVITPEGSVDYLTELHAAGLPVVLIDDHAHRPQFPHVATTNRAGGADAARHLLELGRRRPLVVAGPLNYGCVEERLAGFEEVCAEAGVTLGADDVVIGGFTFDGGREQVRRVIAAGMQFDSVFAHNDQSAAGALVALREAGLRVPHDVAVVGFDDVELAAYTDPALTTVHQPLREMGETAASLLLEHVRKSPEAETSRTLATRLVIRGSTHRPDQN</sequence>
<keyword evidence="3" id="KW-0804">Transcription</keyword>
<organism evidence="6 7">
    <name type="scientific">Nocardioides astragali</name>
    <dbReference type="NCBI Taxonomy" id="1776736"/>
    <lineage>
        <taxon>Bacteria</taxon>
        <taxon>Bacillati</taxon>
        <taxon>Actinomycetota</taxon>
        <taxon>Actinomycetes</taxon>
        <taxon>Propionibacteriales</taxon>
        <taxon>Nocardioidaceae</taxon>
        <taxon>Nocardioides</taxon>
    </lineage>
</organism>
<feature type="domain" description="HTH lacI-type" evidence="4">
    <location>
        <begin position="3"/>
        <end position="57"/>
    </location>
</feature>
<dbReference type="CDD" id="cd01392">
    <property type="entry name" value="HTH_LacI"/>
    <property type="match status" value="1"/>
</dbReference>
<evidence type="ECO:0000256" key="2">
    <source>
        <dbReference type="ARBA" id="ARBA00023125"/>
    </source>
</evidence>
<dbReference type="PROSITE" id="PS50943">
    <property type="entry name" value="HTH_CROC1"/>
    <property type="match status" value="1"/>
</dbReference>
<dbReference type="PROSITE" id="PS50932">
    <property type="entry name" value="HTH_LACI_2"/>
    <property type="match status" value="1"/>
</dbReference>
<dbReference type="Gene3D" id="1.10.260.40">
    <property type="entry name" value="lambda repressor-like DNA-binding domains"/>
    <property type="match status" value="1"/>
</dbReference>
<name>A0ABW2NBU8_9ACTN</name>
<dbReference type="Pfam" id="PF13377">
    <property type="entry name" value="Peripla_BP_3"/>
    <property type="match status" value="1"/>
</dbReference>
<dbReference type="SUPFAM" id="SSF53822">
    <property type="entry name" value="Periplasmic binding protein-like I"/>
    <property type="match status" value="1"/>
</dbReference>
<dbReference type="InterPro" id="IPR001387">
    <property type="entry name" value="Cro/C1-type_HTH"/>
</dbReference>
<keyword evidence="1" id="KW-0805">Transcription regulation</keyword>
<dbReference type="PRINTS" id="PR00036">
    <property type="entry name" value="HTHLACI"/>
</dbReference>
<dbReference type="CDD" id="cd06267">
    <property type="entry name" value="PBP1_LacI_sugar_binding-like"/>
    <property type="match status" value="1"/>
</dbReference>
<dbReference type="SMART" id="SM00354">
    <property type="entry name" value="HTH_LACI"/>
    <property type="match status" value="1"/>
</dbReference>
<feature type="domain" description="HTH cro/C1-type" evidence="5">
    <location>
        <begin position="4"/>
        <end position="47"/>
    </location>
</feature>
<dbReference type="EMBL" id="JBHTCH010000030">
    <property type="protein sequence ID" value="MFC7363360.1"/>
    <property type="molecule type" value="Genomic_DNA"/>
</dbReference>
<dbReference type="GO" id="GO:0003677">
    <property type="term" value="F:DNA binding"/>
    <property type="evidence" value="ECO:0007669"/>
    <property type="project" value="UniProtKB-KW"/>
</dbReference>
<gene>
    <name evidence="6" type="ORF">ACFQO6_24020</name>
</gene>
<evidence type="ECO:0000256" key="1">
    <source>
        <dbReference type="ARBA" id="ARBA00023015"/>
    </source>
</evidence>
<dbReference type="RefSeq" id="WP_255889295.1">
    <property type="nucleotide sequence ID" value="NZ_JAFMZM010000002.1"/>
</dbReference>
<dbReference type="PANTHER" id="PTHR30146:SF153">
    <property type="entry name" value="LACTOSE OPERON REPRESSOR"/>
    <property type="match status" value="1"/>
</dbReference>
<dbReference type="InterPro" id="IPR000843">
    <property type="entry name" value="HTH_LacI"/>
</dbReference>
<keyword evidence="7" id="KW-1185">Reference proteome</keyword>
<dbReference type="InterPro" id="IPR028082">
    <property type="entry name" value="Peripla_BP_I"/>
</dbReference>
<comment type="caution">
    <text evidence="6">The sequence shown here is derived from an EMBL/GenBank/DDBJ whole genome shotgun (WGS) entry which is preliminary data.</text>
</comment>
<dbReference type="Proteomes" id="UP001596524">
    <property type="component" value="Unassembled WGS sequence"/>
</dbReference>
<keyword evidence="2 6" id="KW-0238">DNA-binding</keyword>
<reference evidence="7" key="1">
    <citation type="journal article" date="2019" name="Int. J. Syst. Evol. Microbiol.">
        <title>The Global Catalogue of Microorganisms (GCM) 10K type strain sequencing project: providing services to taxonomists for standard genome sequencing and annotation.</title>
        <authorList>
            <consortium name="The Broad Institute Genomics Platform"/>
            <consortium name="The Broad Institute Genome Sequencing Center for Infectious Disease"/>
            <person name="Wu L."/>
            <person name="Ma J."/>
        </authorList>
    </citation>
    <scope>NUCLEOTIDE SEQUENCE [LARGE SCALE GENOMIC DNA]</scope>
    <source>
        <strain evidence="7">FCH27</strain>
    </source>
</reference>